<organism evidence="1">
    <name type="scientific">Arundo donax</name>
    <name type="common">Giant reed</name>
    <name type="synonym">Donax arundinaceus</name>
    <dbReference type="NCBI Taxonomy" id="35708"/>
    <lineage>
        <taxon>Eukaryota</taxon>
        <taxon>Viridiplantae</taxon>
        <taxon>Streptophyta</taxon>
        <taxon>Embryophyta</taxon>
        <taxon>Tracheophyta</taxon>
        <taxon>Spermatophyta</taxon>
        <taxon>Magnoliopsida</taxon>
        <taxon>Liliopsida</taxon>
        <taxon>Poales</taxon>
        <taxon>Poaceae</taxon>
        <taxon>PACMAD clade</taxon>
        <taxon>Arundinoideae</taxon>
        <taxon>Arundineae</taxon>
        <taxon>Arundo</taxon>
    </lineage>
</organism>
<proteinExistence type="predicted"/>
<sequence>MFMSMHAFGSSEQRLLLPVRGDHCQIVVEASAPS</sequence>
<dbReference type="EMBL" id="GBRH01251342">
    <property type="protein sequence ID" value="JAD46553.1"/>
    <property type="molecule type" value="Transcribed_RNA"/>
</dbReference>
<accession>A0A0A9A9D7</accession>
<protein>
    <submittedName>
        <fullName evidence="1">Uncharacterized protein</fullName>
    </submittedName>
</protein>
<evidence type="ECO:0000313" key="1">
    <source>
        <dbReference type="EMBL" id="JAD46553.1"/>
    </source>
</evidence>
<name>A0A0A9A9D7_ARUDO</name>
<dbReference type="AlphaFoldDB" id="A0A0A9A9D7"/>
<reference evidence="1" key="1">
    <citation type="submission" date="2014-09" db="EMBL/GenBank/DDBJ databases">
        <authorList>
            <person name="Magalhaes I.L.F."/>
            <person name="Oliveira U."/>
            <person name="Santos F.R."/>
            <person name="Vidigal T.H.D.A."/>
            <person name="Brescovit A.D."/>
            <person name="Santos A.J."/>
        </authorList>
    </citation>
    <scope>NUCLEOTIDE SEQUENCE</scope>
    <source>
        <tissue evidence="1">Shoot tissue taken approximately 20 cm above the soil surface</tissue>
    </source>
</reference>
<reference evidence="1" key="2">
    <citation type="journal article" date="2015" name="Data Brief">
        <title>Shoot transcriptome of the giant reed, Arundo donax.</title>
        <authorList>
            <person name="Barrero R.A."/>
            <person name="Guerrero F.D."/>
            <person name="Moolhuijzen P."/>
            <person name="Goolsby J.A."/>
            <person name="Tidwell J."/>
            <person name="Bellgard S.E."/>
            <person name="Bellgard M.I."/>
        </authorList>
    </citation>
    <scope>NUCLEOTIDE SEQUENCE</scope>
    <source>
        <tissue evidence="1">Shoot tissue taken approximately 20 cm above the soil surface</tissue>
    </source>
</reference>